<protein>
    <recommendedName>
        <fullName evidence="1">Protein ElaA</fullName>
    </recommendedName>
</protein>
<dbReference type="InterPro" id="IPR016181">
    <property type="entry name" value="Acyl_CoA_acyltransferase"/>
</dbReference>
<evidence type="ECO:0000256" key="1">
    <source>
        <dbReference type="ARBA" id="ARBA00072224"/>
    </source>
</evidence>
<evidence type="ECO:0000259" key="2">
    <source>
        <dbReference type="PROSITE" id="PS51186"/>
    </source>
</evidence>
<dbReference type="AlphaFoldDB" id="A0A9X4AJU2"/>
<dbReference type="InterPro" id="IPR000182">
    <property type="entry name" value="GNAT_dom"/>
</dbReference>
<name>A0A9X4AJU2_9BACI</name>
<dbReference type="PROSITE" id="PS51186">
    <property type="entry name" value="GNAT"/>
    <property type="match status" value="1"/>
</dbReference>
<accession>A0A9X4AJU2</accession>
<dbReference type="CDD" id="cd04301">
    <property type="entry name" value="NAT_SF"/>
    <property type="match status" value="1"/>
</dbReference>
<comment type="caution">
    <text evidence="3">The sequence shown here is derived from an EMBL/GenBank/DDBJ whole genome shotgun (WGS) entry which is preliminary data.</text>
</comment>
<dbReference type="GO" id="GO:0004343">
    <property type="term" value="F:glucosamine 6-phosphate N-acetyltransferase activity"/>
    <property type="evidence" value="ECO:0007669"/>
    <property type="project" value="TreeGrafter"/>
</dbReference>
<dbReference type="PANTHER" id="PTHR13355">
    <property type="entry name" value="GLUCOSAMINE 6-PHOSPHATE N-ACETYLTRANSFERASE"/>
    <property type="match status" value="1"/>
</dbReference>
<reference evidence="3" key="1">
    <citation type="submission" date="2022-06" db="EMBL/GenBank/DDBJ databases">
        <title>Aquibacillus sp. a new bacterium isolated from soil saline samples.</title>
        <authorList>
            <person name="Galisteo C."/>
            <person name="De La Haba R."/>
            <person name="Sanchez-Porro C."/>
            <person name="Ventosa A."/>
        </authorList>
    </citation>
    <scope>NUCLEOTIDE SEQUENCE</scope>
    <source>
        <strain evidence="3">JCM 12387</strain>
    </source>
</reference>
<evidence type="ECO:0000313" key="3">
    <source>
        <dbReference type="EMBL" id="MDC3422184.1"/>
    </source>
</evidence>
<dbReference type="Pfam" id="PF13673">
    <property type="entry name" value="Acetyltransf_10"/>
    <property type="match status" value="1"/>
</dbReference>
<dbReference type="FunFam" id="3.40.630.30:FF:000035">
    <property type="entry name" value="GNAT family N-acetyltransferase"/>
    <property type="match status" value="1"/>
</dbReference>
<dbReference type="Proteomes" id="UP001145072">
    <property type="component" value="Unassembled WGS sequence"/>
</dbReference>
<keyword evidence="3" id="KW-0012">Acyltransferase</keyword>
<dbReference type="InterPro" id="IPR039143">
    <property type="entry name" value="GNPNAT1-like"/>
</dbReference>
<proteinExistence type="predicted"/>
<sequence length="148" mass="17438">MEWQLKKFHELTTDELYKILKARVDVFVVEQNCPYEEVDNHDQASFHLFSEENGQIIAYSRLIPKGNIYKEASIGRVLVHKDYRGKGYAKALMEKSIDIVTNEWNEKEIKIHGQEYLRHFYGSLGFKEISEVYLEDDIPHVDMILQVT</sequence>
<dbReference type="Gene3D" id="3.40.630.30">
    <property type="match status" value="1"/>
</dbReference>
<dbReference type="SUPFAM" id="SSF55729">
    <property type="entry name" value="Acyl-CoA N-acyltransferases (Nat)"/>
    <property type="match status" value="1"/>
</dbReference>
<keyword evidence="3" id="KW-0808">Transferase</keyword>
<dbReference type="PANTHER" id="PTHR13355:SF11">
    <property type="entry name" value="GLUCOSAMINE 6-PHOSPHATE N-ACETYLTRANSFERASE"/>
    <property type="match status" value="1"/>
</dbReference>
<feature type="domain" description="N-acetyltransferase" evidence="2">
    <location>
        <begin position="6"/>
        <end position="148"/>
    </location>
</feature>
<gene>
    <name evidence="3" type="ORF">NC661_17690</name>
</gene>
<dbReference type="EMBL" id="JAMQJZ010000017">
    <property type="protein sequence ID" value="MDC3422184.1"/>
    <property type="molecule type" value="Genomic_DNA"/>
</dbReference>
<keyword evidence="4" id="KW-1185">Reference proteome</keyword>
<organism evidence="3 4">
    <name type="scientific">Aquibacillus koreensis</name>
    <dbReference type="NCBI Taxonomy" id="279446"/>
    <lineage>
        <taxon>Bacteria</taxon>
        <taxon>Bacillati</taxon>
        <taxon>Bacillota</taxon>
        <taxon>Bacilli</taxon>
        <taxon>Bacillales</taxon>
        <taxon>Bacillaceae</taxon>
        <taxon>Aquibacillus</taxon>
    </lineage>
</organism>
<evidence type="ECO:0000313" key="4">
    <source>
        <dbReference type="Proteomes" id="UP001145072"/>
    </source>
</evidence>
<dbReference type="RefSeq" id="WP_259867072.1">
    <property type="nucleotide sequence ID" value="NZ_JAMQJZ010000017.1"/>
</dbReference>